<organism evidence="2 3">
    <name type="scientific">Zymoseptoria tritici ST99CH_1A5</name>
    <dbReference type="NCBI Taxonomy" id="1276529"/>
    <lineage>
        <taxon>Eukaryota</taxon>
        <taxon>Fungi</taxon>
        <taxon>Dikarya</taxon>
        <taxon>Ascomycota</taxon>
        <taxon>Pezizomycotina</taxon>
        <taxon>Dothideomycetes</taxon>
        <taxon>Dothideomycetidae</taxon>
        <taxon>Mycosphaerellales</taxon>
        <taxon>Mycosphaerellaceae</taxon>
        <taxon>Zymoseptoria</taxon>
    </lineage>
</organism>
<feature type="region of interest" description="Disordered" evidence="1">
    <location>
        <begin position="1"/>
        <end position="51"/>
    </location>
</feature>
<sequence>MALHRPQQDPMTVQQKVNDVSSGLKRLKRKASGEIDGQSQARRYSPPSGLDNAFLTAASNSDGAMPSRLTQSVQEQLCQSNAGHALHSDRNPVTFAKIVLYLQGYHVEPENGDEFARLIADAHFYRLPRLSKRLLSSEIIYVRVGDESFKVHRDLFSTPGDSPNRLTFSWSTKYQAKDGAFASISPGLEQRLISHAISSIINEEGKAVPGIFLRVKDVQMAGLVGNANDFSKCQRPFVDNVANLLITETGEQILDLDWLNPGRPPLTGTAKFSGQDRKHLQHILNRIVTVNHTPPPEARGGVTTDLFKACV</sequence>
<dbReference type="AlphaFoldDB" id="A0A1Y6LA63"/>
<dbReference type="Gene3D" id="3.30.710.10">
    <property type="entry name" value="Potassium Channel Kv1.1, Chain A"/>
    <property type="match status" value="1"/>
</dbReference>
<proteinExistence type="predicted"/>
<evidence type="ECO:0000256" key="1">
    <source>
        <dbReference type="SAM" id="MobiDB-lite"/>
    </source>
</evidence>
<gene>
    <name evidence="2" type="ORF">ZT1A5_G2652</name>
</gene>
<dbReference type="SUPFAM" id="SSF54695">
    <property type="entry name" value="POZ domain"/>
    <property type="match status" value="1"/>
</dbReference>
<reference evidence="2 3" key="1">
    <citation type="submission" date="2016-10" db="EMBL/GenBank/DDBJ databases">
        <authorList>
            <person name="Varghese N."/>
        </authorList>
    </citation>
    <scope>NUCLEOTIDE SEQUENCE [LARGE SCALE GENOMIC DNA]</scope>
</reference>
<dbReference type="InterPro" id="IPR011333">
    <property type="entry name" value="SKP1/BTB/POZ_sf"/>
</dbReference>
<dbReference type="PANTHER" id="PTHR31758:SF2">
    <property type="entry name" value="BTB_POZ DOMAIN-CONTAINING PROTEIN YLR108C"/>
    <property type="match status" value="1"/>
</dbReference>
<name>A0A1Y6LA63_ZYMTR</name>
<feature type="compositionally biased region" description="Polar residues" evidence="1">
    <location>
        <begin position="9"/>
        <end position="21"/>
    </location>
</feature>
<protein>
    <submittedName>
        <fullName evidence="2">Uncharacterized protein</fullName>
    </submittedName>
</protein>
<accession>A0A1Y6LA63</accession>
<dbReference type="Proteomes" id="UP000215453">
    <property type="component" value="Chromosome 2"/>
</dbReference>
<dbReference type="EMBL" id="LT882677">
    <property type="protein sequence ID" value="SMY21215.1"/>
    <property type="molecule type" value="Genomic_DNA"/>
</dbReference>
<evidence type="ECO:0000313" key="3">
    <source>
        <dbReference type="Proteomes" id="UP000215453"/>
    </source>
</evidence>
<dbReference type="PANTHER" id="PTHR31758">
    <property type="entry name" value="BTB/POZ DOMAIN-CONTAINING PROTEIN YLR108C"/>
    <property type="match status" value="1"/>
</dbReference>
<evidence type="ECO:0000313" key="2">
    <source>
        <dbReference type="EMBL" id="SMY21215.1"/>
    </source>
</evidence>